<dbReference type="AlphaFoldDB" id="X0TUD6"/>
<evidence type="ECO:0000313" key="1">
    <source>
        <dbReference type="EMBL" id="GAF96834.1"/>
    </source>
</evidence>
<sequence>YKHSHLLKHEAHSHAHAWTGSSSNLTQHHLWTEDIVPIVSVRTTVEVFNA</sequence>
<gene>
    <name evidence="1" type="ORF">S01H1_28383</name>
</gene>
<dbReference type="EMBL" id="BARS01017344">
    <property type="protein sequence ID" value="GAF96834.1"/>
    <property type="molecule type" value="Genomic_DNA"/>
</dbReference>
<proteinExistence type="predicted"/>
<protein>
    <submittedName>
        <fullName evidence="1">Uncharacterized protein</fullName>
    </submittedName>
</protein>
<feature type="non-terminal residue" evidence="1">
    <location>
        <position position="1"/>
    </location>
</feature>
<organism evidence="1">
    <name type="scientific">marine sediment metagenome</name>
    <dbReference type="NCBI Taxonomy" id="412755"/>
    <lineage>
        <taxon>unclassified sequences</taxon>
        <taxon>metagenomes</taxon>
        <taxon>ecological metagenomes</taxon>
    </lineage>
</organism>
<comment type="caution">
    <text evidence="1">The sequence shown here is derived from an EMBL/GenBank/DDBJ whole genome shotgun (WGS) entry which is preliminary data.</text>
</comment>
<reference evidence="1" key="1">
    <citation type="journal article" date="2014" name="Front. Microbiol.">
        <title>High frequency of phylogenetically diverse reductive dehalogenase-homologous genes in deep subseafloor sedimentary metagenomes.</title>
        <authorList>
            <person name="Kawai M."/>
            <person name="Futagami T."/>
            <person name="Toyoda A."/>
            <person name="Takaki Y."/>
            <person name="Nishi S."/>
            <person name="Hori S."/>
            <person name="Arai W."/>
            <person name="Tsubouchi T."/>
            <person name="Morono Y."/>
            <person name="Uchiyama I."/>
            <person name="Ito T."/>
            <person name="Fujiyama A."/>
            <person name="Inagaki F."/>
            <person name="Takami H."/>
        </authorList>
    </citation>
    <scope>NUCLEOTIDE SEQUENCE</scope>
    <source>
        <strain evidence="1">Expedition CK06-06</strain>
    </source>
</reference>
<name>X0TUD6_9ZZZZ</name>
<accession>X0TUD6</accession>